<feature type="compositionally biased region" description="Acidic residues" evidence="1">
    <location>
        <begin position="449"/>
        <end position="458"/>
    </location>
</feature>
<feature type="compositionally biased region" description="Polar residues" evidence="1">
    <location>
        <begin position="254"/>
        <end position="269"/>
    </location>
</feature>
<gene>
    <name evidence="2" type="ORF">KVV02_000551</name>
</gene>
<evidence type="ECO:0000313" key="3">
    <source>
        <dbReference type="Proteomes" id="UP000717515"/>
    </source>
</evidence>
<proteinExistence type="predicted"/>
<feature type="compositionally biased region" description="Basic residues" evidence="1">
    <location>
        <begin position="280"/>
        <end position="304"/>
    </location>
</feature>
<evidence type="ECO:0000256" key="1">
    <source>
        <dbReference type="SAM" id="MobiDB-lite"/>
    </source>
</evidence>
<comment type="caution">
    <text evidence="2">The sequence shown here is derived from an EMBL/GenBank/DDBJ whole genome shotgun (WGS) entry which is preliminary data.</text>
</comment>
<name>A0A9P8A333_MORAP</name>
<reference evidence="2" key="1">
    <citation type="submission" date="2021-07" db="EMBL/GenBank/DDBJ databases">
        <title>Draft genome of Mortierella alpina, strain LL118, isolated from an aspen leaf litter sample.</title>
        <authorList>
            <person name="Yang S."/>
            <person name="Vinatzer B.A."/>
        </authorList>
    </citation>
    <scope>NUCLEOTIDE SEQUENCE</scope>
    <source>
        <strain evidence="2">LL118</strain>
    </source>
</reference>
<feature type="region of interest" description="Disordered" evidence="1">
    <location>
        <begin position="254"/>
        <end position="344"/>
    </location>
</feature>
<accession>A0A9P8A333</accession>
<feature type="compositionally biased region" description="Basic and acidic residues" evidence="1">
    <location>
        <begin position="315"/>
        <end position="327"/>
    </location>
</feature>
<evidence type="ECO:0000313" key="2">
    <source>
        <dbReference type="EMBL" id="KAG9321417.1"/>
    </source>
</evidence>
<sequence length="615" mass="69019">MALAMGNRKGRVDVLSFYGVIKNAFSHPTPDKAHTILEQHLLRFDEKSNLVLYVDAIDNNGKPRKSQFVNVKSSLGSTFHWPYEDRQSFVAYMVQAGWTVRTCETEAGVAIAVDCQPSDVVFSADSDMLGYVSVATLWRPVNKYQVLDNYSIIKSLDKTDPKSMVDACLANIKVSTKNQTGETFSIALRVFVHMTLIDPQVLTPGVSFIDLRKRFQDVCTKYEHIKKNRVTEESPDQSAPEMHSQQLTRITERSQQLGSTIQDPSSQQDLGRHPPLPRTRTPRLNRPRYLFKRIDRKKLKRRPPPPKMKQYVLKAYKESERKPEKPKAKPKPKPALKSLSDSTASTDKLAVKRLMAYQHPTATFHVGTLSANVERGLRNQSGLQTEVMSVLQSAISEAARIKRQAQRLIGKYLEHLSRKGVESLEAEDRRFLDLLCPRVSMADVKDDSNDAIEDDEDGDRAVAAVDGDKYKEEENDNDDSDLGASRGGSNGQPNSCEEQNEQVEGRLLRFYNGSNSRVKKRTWDLKRAKQVEYQAIAASLLGAVGGDIGRHQDPDNPVLIGVGLSQFQSTGRLMSLHSSFLAHFVPLTRSLGYAVEGLNEFYTSKNCPDCKNFVA</sequence>
<protein>
    <submittedName>
        <fullName evidence="2">Uncharacterized protein</fullName>
    </submittedName>
</protein>
<dbReference type="Proteomes" id="UP000717515">
    <property type="component" value="Unassembled WGS sequence"/>
</dbReference>
<dbReference type="AlphaFoldDB" id="A0A9P8A333"/>
<feature type="region of interest" description="Disordered" evidence="1">
    <location>
        <begin position="229"/>
        <end position="248"/>
    </location>
</feature>
<dbReference type="EMBL" id="JAIFTL010000206">
    <property type="protein sequence ID" value="KAG9321417.1"/>
    <property type="molecule type" value="Genomic_DNA"/>
</dbReference>
<feature type="region of interest" description="Disordered" evidence="1">
    <location>
        <begin position="446"/>
        <end position="501"/>
    </location>
</feature>
<organism evidence="2 3">
    <name type="scientific">Mortierella alpina</name>
    <name type="common">Oleaginous fungus</name>
    <name type="synonym">Mortierella renispora</name>
    <dbReference type="NCBI Taxonomy" id="64518"/>
    <lineage>
        <taxon>Eukaryota</taxon>
        <taxon>Fungi</taxon>
        <taxon>Fungi incertae sedis</taxon>
        <taxon>Mucoromycota</taxon>
        <taxon>Mortierellomycotina</taxon>
        <taxon>Mortierellomycetes</taxon>
        <taxon>Mortierellales</taxon>
        <taxon>Mortierellaceae</taxon>
        <taxon>Mortierella</taxon>
    </lineage>
</organism>